<dbReference type="SUPFAM" id="SSF158702">
    <property type="entry name" value="Sec63 N-terminal domain-like"/>
    <property type="match status" value="1"/>
</dbReference>
<dbReference type="Pfam" id="PF02889">
    <property type="entry name" value="Sec63"/>
    <property type="match status" value="1"/>
</dbReference>
<evidence type="ECO:0000256" key="1">
    <source>
        <dbReference type="ARBA" id="ARBA00022741"/>
    </source>
</evidence>
<dbReference type="SMART" id="SM00973">
    <property type="entry name" value="Sec63"/>
    <property type="match status" value="1"/>
</dbReference>
<dbReference type="InterPro" id="IPR035892">
    <property type="entry name" value="C2_domain_sf"/>
</dbReference>
<dbReference type="Gene3D" id="1.10.3380.10">
    <property type="entry name" value="Sec63 N-terminal domain-like domain"/>
    <property type="match status" value="1"/>
</dbReference>
<dbReference type="InterPro" id="IPR014756">
    <property type="entry name" value="Ig_E-set"/>
</dbReference>
<dbReference type="EMBL" id="LN679103">
    <property type="protein sequence ID" value="CEL59494.1"/>
    <property type="molecule type" value="Genomic_DNA"/>
</dbReference>
<dbReference type="GO" id="GO:0005634">
    <property type="term" value="C:nucleus"/>
    <property type="evidence" value="ECO:0007669"/>
    <property type="project" value="TreeGrafter"/>
</dbReference>
<dbReference type="InterPro" id="IPR011545">
    <property type="entry name" value="DEAD/DEAH_box_helicase_dom"/>
</dbReference>
<dbReference type="GO" id="GO:0005524">
    <property type="term" value="F:ATP binding"/>
    <property type="evidence" value="ECO:0007669"/>
    <property type="project" value="UniProtKB-KW"/>
</dbReference>
<dbReference type="InterPro" id="IPR036388">
    <property type="entry name" value="WH-like_DNA-bd_sf"/>
</dbReference>
<dbReference type="Gene3D" id="2.60.40.150">
    <property type="entry name" value="C2 domain"/>
    <property type="match status" value="1"/>
</dbReference>
<dbReference type="GO" id="GO:0016787">
    <property type="term" value="F:hydrolase activity"/>
    <property type="evidence" value="ECO:0007669"/>
    <property type="project" value="UniProtKB-KW"/>
</dbReference>
<dbReference type="PROSITE" id="PS51192">
    <property type="entry name" value="HELICASE_ATP_BIND_1"/>
    <property type="match status" value="1"/>
</dbReference>
<gene>
    <name evidence="7" type="ORF">RSOLAG1IB_03427</name>
</gene>
<name>A0A0B7FRH1_THACB</name>
<dbReference type="Gene3D" id="3.40.50.300">
    <property type="entry name" value="P-loop containing nucleotide triphosphate hydrolases"/>
    <property type="match status" value="2"/>
</dbReference>
<dbReference type="PANTHER" id="PTHR47961:SF4">
    <property type="entry name" value="ACTIVATING SIGNAL COINTEGRATOR 1 COMPLEX SUBUNIT 3"/>
    <property type="match status" value="1"/>
</dbReference>
<feature type="domain" description="Helicase ATP-binding" evidence="6">
    <location>
        <begin position="504"/>
        <end position="669"/>
    </location>
</feature>
<dbReference type="PANTHER" id="PTHR47961">
    <property type="entry name" value="DNA POLYMERASE THETA, PUTATIVE (AFU_ORTHOLOGUE AFUA_1G05260)-RELATED"/>
    <property type="match status" value="1"/>
</dbReference>
<evidence type="ECO:0000313" key="7">
    <source>
        <dbReference type="EMBL" id="CEL59494.1"/>
    </source>
</evidence>
<evidence type="ECO:0000256" key="2">
    <source>
        <dbReference type="ARBA" id="ARBA00022801"/>
    </source>
</evidence>
<dbReference type="Proteomes" id="UP000059188">
    <property type="component" value="Unassembled WGS sequence"/>
</dbReference>
<dbReference type="InterPro" id="IPR004179">
    <property type="entry name" value="Sec63-dom"/>
</dbReference>
<dbReference type="InterPro" id="IPR027417">
    <property type="entry name" value="P-loop_NTPase"/>
</dbReference>
<dbReference type="OrthoDB" id="5575at2759"/>
<dbReference type="InterPro" id="IPR050474">
    <property type="entry name" value="Hel308_SKI2-like"/>
</dbReference>
<feature type="compositionally biased region" description="Polar residues" evidence="5">
    <location>
        <begin position="386"/>
        <end position="400"/>
    </location>
</feature>
<dbReference type="STRING" id="1108050.A0A0B7FRH1"/>
<evidence type="ECO:0000259" key="6">
    <source>
        <dbReference type="PROSITE" id="PS51192"/>
    </source>
</evidence>
<keyword evidence="3" id="KW-0347">Helicase</keyword>
<feature type="region of interest" description="Disordered" evidence="5">
    <location>
        <begin position="360"/>
        <end position="400"/>
    </location>
</feature>
<keyword evidence="4" id="KW-0067">ATP-binding</keyword>
<keyword evidence="8" id="KW-1185">Reference proteome</keyword>
<dbReference type="SUPFAM" id="SSF52540">
    <property type="entry name" value="P-loop containing nucleoside triphosphate hydrolases"/>
    <property type="match status" value="2"/>
</dbReference>
<evidence type="ECO:0000256" key="4">
    <source>
        <dbReference type="ARBA" id="ARBA00022840"/>
    </source>
</evidence>
<dbReference type="GO" id="GO:0003676">
    <property type="term" value="F:nucleic acid binding"/>
    <property type="evidence" value="ECO:0007669"/>
    <property type="project" value="InterPro"/>
</dbReference>
<sequence>MRRNPFHYGISREMILDDPQLGGRRMELVTSAAKKLDSCGMIKFDARTESLTIADLGLIAAKYYIRHASIEVYNEVFKPKMSESDLLVMLSKSTEFSQIQTRENEYPELEALLKNEEIVVCQLPEPKQENTSNRRVGVSTPGEKAHGKGKGGDTANRKPSPIDTVEGKVNVLLQAYISKAQVQDFALVSDMAYVAQNGGRIIRALLEIAVSRKFASTAASLAQMSLAVEKRIWPFANPMEQFPELSRDLMHNLTTWADDLSPAELAEHSAEELGALIHMNHKHGGALLKVAKSFPHIELSVRVRPLTTELLRIQVEAVRRFDWNTKIHGQREPFWVWVQDEEGSRILQFSRVAFVASGNNSTKTATKEKENVDGQVSKGLPGLTKAETSTKAGGPGSTNAGTAVSWSAGSSKALHTDFTVPLRAITGANKSLTVRLISDRWIGATFETPVYLADVVFPKAGQLPTPVLQLPFLPLTVLQDPRLQSTLSDHSILALNGMQTQAFYSIIQTAQNVLLAGPTANGKSTLALSAVCKSLVSTPKSSILIMTPRKRDARDIVAILRRWGLDAIAANAQQFEAHRPGRAYVTTPSKILEWACNTHQTICNSQFIRNLSTIVFESLESLDAEYEFAISILRHATQVIPIRFIGISAPLTDTSDLASWLVVPTRGNYSFRPQDREQDLVTSSQIFSIPHSGALFRAMAKPVYTSLRSMAPSETAIVFVPAQGLCRAVVGDMVTSCGVDFNPLGFLGNGVTPDVMEPYTQRLNNKDLSDGVAHGIGVYHERLTPRDQRLILELYAEGTIRVLVAPRESCWSIPVRAARVIVMGTQYIEFDPEGDRELRDYTLGEVTRMQSRAVRSGAAGSFVLMCQSEDRDTYMRFLENGLPLESELMEHEYGVLKKWAQVMKGANLFKSPQDLLDVLGHTYLRRRLASNPNFYGDGASAEGALGKLVDLVWEK</sequence>
<keyword evidence="1" id="KW-0547">Nucleotide-binding</keyword>
<proteinExistence type="predicted"/>
<dbReference type="Gene3D" id="1.10.10.10">
    <property type="entry name" value="Winged helix-like DNA-binding domain superfamily/Winged helix DNA-binding domain"/>
    <property type="match status" value="1"/>
</dbReference>
<reference evidence="7 8" key="1">
    <citation type="submission" date="2014-11" db="EMBL/GenBank/DDBJ databases">
        <authorList>
            <person name="Wibberg Daniel"/>
        </authorList>
    </citation>
    <scope>NUCLEOTIDE SEQUENCE [LARGE SCALE GENOMIC DNA]</scope>
    <source>
        <strain evidence="7">Rhizoctonia solani AG1-IB 7/3/14</strain>
    </source>
</reference>
<evidence type="ECO:0000256" key="5">
    <source>
        <dbReference type="SAM" id="MobiDB-lite"/>
    </source>
</evidence>
<accession>A0A0B7FRH1</accession>
<organism evidence="7 8">
    <name type="scientific">Thanatephorus cucumeris (strain AG1-IB / isolate 7/3/14)</name>
    <name type="common">Lettuce bottom rot fungus</name>
    <name type="synonym">Rhizoctonia solani</name>
    <dbReference type="NCBI Taxonomy" id="1108050"/>
    <lineage>
        <taxon>Eukaryota</taxon>
        <taxon>Fungi</taxon>
        <taxon>Dikarya</taxon>
        <taxon>Basidiomycota</taxon>
        <taxon>Agaricomycotina</taxon>
        <taxon>Agaricomycetes</taxon>
        <taxon>Cantharellales</taxon>
        <taxon>Ceratobasidiaceae</taxon>
        <taxon>Rhizoctonia</taxon>
        <taxon>Rhizoctonia solani AG-1</taxon>
    </lineage>
</organism>
<dbReference type="Pfam" id="PF00270">
    <property type="entry name" value="DEAD"/>
    <property type="match status" value="1"/>
</dbReference>
<dbReference type="GO" id="GO:0004386">
    <property type="term" value="F:helicase activity"/>
    <property type="evidence" value="ECO:0007669"/>
    <property type="project" value="UniProtKB-KW"/>
</dbReference>
<dbReference type="InterPro" id="IPR014001">
    <property type="entry name" value="Helicase_ATP-bd"/>
</dbReference>
<evidence type="ECO:0000313" key="8">
    <source>
        <dbReference type="Proteomes" id="UP000059188"/>
    </source>
</evidence>
<feature type="region of interest" description="Disordered" evidence="5">
    <location>
        <begin position="125"/>
        <end position="162"/>
    </location>
</feature>
<protein>
    <recommendedName>
        <fullName evidence="6">Helicase ATP-binding domain-containing protein</fullName>
    </recommendedName>
</protein>
<evidence type="ECO:0000256" key="3">
    <source>
        <dbReference type="ARBA" id="ARBA00022806"/>
    </source>
</evidence>
<dbReference type="AlphaFoldDB" id="A0A0B7FRH1"/>
<dbReference type="SUPFAM" id="SSF81296">
    <property type="entry name" value="E set domains"/>
    <property type="match status" value="1"/>
</dbReference>
<keyword evidence="2" id="KW-0378">Hydrolase</keyword>